<feature type="compositionally biased region" description="Basic and acidic residues" evidence="1">
    <location>
        <begin position="460"/>
        <end position="477"/>
    </location>
</feature>
<feature type="compositionally biased region" description="Basic and acidic residues" evidence="1">
    <location>
        <begin position="938"/>
        <end position="947"/>
    </location>
</feature>
<accession>A0AAW1MZ15</accession>
<comment type="caution">
    <text evidence="2">The sequence shown here is derived from an EMBL/GenBank/DDBJ whole genome shotgun (WGS) entry which is preliminary data.</text>
</comment>
<feature type="compositionally biased region" description="Low complexity" evidence="1">
    <location>
        <begin position="348"/>
        <end position="366"/>
    </location>
</feature>
<evidence type="ECO:0000256" key="1">
    <source>
        <dbReference type="SAM" id="MobiDB-lite"/>
    </source>
</evidence>
<feature type="compositionally biased region" description="Low complexity" evidence="1">
    <location>
        <begin position="150"/>
        <end position="164"/>
    </location>
</feature>
<feature type="compositionally biased region" description="Polar residues" evidence="1">
    <location>
        <begin position="208"/>
        <end position="218"/>
    </location>
</feature>
<gene>
    <name evidence="2" type="ORF">RND81_02G232200</name>
</gene>
<evidence type="ECO:0000313" key="2">
    <source>
        <dbReference type="EMBL" id="KAK9750954.1"/>
    </source>
</evidence>
<evidence type="ECO:0000313" key="3">
    <source>
        <dbReference type="Proteomes" id="UP001443914"/>
    </source>
</evidence>
<feature type="compositionally biased region" description="Basic and acidic residues" evidence="1">
    <location>
        <begin position="770"/>
        <end position="793"/>
    </location>
</feature>
<keyword evidence="3" id="KW-1185">Reference proteome</keyword>
<feature type="region of interest" description="Disordered" evidence="1">
    <location>
        <begin position="1"/>
        <end position="27"/>
    </location>
</feature>
<feature type="compositionally biased region" description="Pro residues" evidence="1">
    <location>
        <begin position="192"/>
        <end position="203"/>
    </location>
</feature>
<dbReference type="EMBL" id="JBDFQZ010000002">
    <property type="protein sequence ID" value="KAK9750954.1"/>
    <property type="molecule type" value="Genomic_DNA"/>
</dbReference>
<feature type="region of interest" description="Disordered" evidence="1">
    <location>
        <begin position="734"/>
        <end position="824"/>
    </location>
</feature>
<feature type="compositionally biased region" description="Basic and acidic residues" evidence="1">
    <location>
        <begin position="8"/>
        <end position="27"/>
    </location>
</feature>
<reference evidence="2" key="1">
    <citation type="submission" date="2024-03" db="EMBL/GenBank/DDBJ databases">
        <title>WGS assembly of Saponaria officinalis var. Norfolk2.</title>
        <authorList>
            <person name="Jenkins J."/>
            <person name="Shu S."/>
            <person name="Grimwood J."/>
            <person name="Barry K."/>
            <person name="Goodstein D."/>
            <person name="Schmutz J."/>
            <person name="Leebens-Mack J."/>
            <person name="Osbourn A."/>
        </authorList>
    </citation>
    <scope>NUCLEOTIDE SEQUENCE [LARGE SCALE GENOMIC DNA]</scope>
    <source>
        <strain evidence="2">JIC</strain>
    </source>
</reference>
<sequence length="1013" mass="110063">MPPSRSLRRGDPGGDSHKRGHSLDRELSFKQKEDDLALFNELQSRERQTFLLDSSDDFEDLLSSKTKPFRDFGLGINIPARGESSNLDLLNADGDKNDYEWLLTPPETPLFPSLDDEPAPANMVHSGRARSRPISISRSSTMEKSHRSSRGSPSPQRSSPSPRSGTNTFQGRPSSAPHANPHPLYSGSPSRRPSPPPVKPSTPPARSLTPTSRRSTVGSPVRMSRGNSASPKVRAWQSNIPGFSLEAPPNLRTSLADRPASYVRGSSPASRTSRDSSSKFGRQSMSPTPSRSIGSSHSQDRDKLSSHSRSSVVSSGDDDVESLQSIPANISDRPVSRKGVSGYPSGRPLTSSKKPTKTFSPSSAPKRSFDSAMRQMDRKTPQNMFRPLLSSVPSTTFYSGKPSATHHALISRNSSVTTSSNASSDLATSAVLDTEVSDQYQDDRATDCARTTSSDIHDEEDAKHESHDTSSETQRREPVNVIIDGHGNILICSICGSRYCPDDVSENDDNICFECESKEKLRSSALSNEFETAQSSADLLLNNSEEAHGTQAQSTHVSVLARYQECTPDSSHHNSEQSQSNQENSLSISTEAESTDVISEQQVTSNGSPKMKKHGSASAIKVDISEGAGISVLLNRSSSVKGPIAHGRTVNSSAISFEDLSYARDLNSSVRSSVGHGSFSASSSVDLTSARHGEMFVRRQLSGKLSDSNSKPRSTVSSFSGTLIPVYQGVGLSTSSQEGSFEGSLGNARHTVPSERPTSPSDQVANLENTELHDLHEIDEAREKRTGDIRNIGDSEFAEVSPTEEESTTSENRVPQVDVTEDPRQCSLSTMSEIEINDSHPSSPRSQIDVVSKEDLDASLESAESNHADRIIEESTVTMDDDERKMRSLTLEEATDTILFCNSIIHDLAYKAASIAIEKEKENVEPFEIPRPTITIPDKSRSDKDPHVFSSGKTPKPQKARKNRTADTETKPPLTQNDEKSNEPIVRNVGLTNNGNSTKPPPKLESKCNCTIM</sequence>
<feature type="compositionally biased region" description="Polar residues" evidence="1">
    <location>
        <begin position="756"/>
        <end position="769"/>
    </location>
</feature>
<dbReference type="GO" id="GO:0043622">
    <property type="term" value="P:cortical microtubule organization"/>
    <property type="evidence" value="ECO:0007669"/>
    <property type="project" value="TreeGrafter"/>
</dbReference>
<dbReference type="PANTHER" id="PTHR31949">
    <property type="entry name" value="GASTRIC MUCIN-LIKE PROTEIN"/>
    <property type="match status" value="1"/>
</dbReference>
<feature type="compositionally biased region" description="Low complexity" evidence="1">
    <location>
        <begin position="576"/>
        <end position="585"/>
    </location>
</feature>
<feature type="compositionally biased region" description="Polar residues" evidence="1">
    <location>
        <begin position="225"/>
        <end position="241"/>
    </location>
</feature>
<protein>
    <submittedName>
        <fullName evidence="2">Uncharacterized protein</fullName>
    </submittedName>
</protein>
<feature type="region of interest" description="Disordered" evidence="1">
    <location>
        <begin position="92"/>
        <end position="386"/>
    </location>
</feature>
<dbReference type="Proteomes" id="UP001443914">
    <property type="component" value="Unassembled WGS sequence"/>
</dbReference>
<feature type="compositionally biased region" description="Polar residues" evidence="1">
    <location>
        <begin position="279"/>
        <end position="297"/>
    </location>
</feature>
<name>A0AAW1MZ15_SAPOF</name>
<feature type="region of interest" description="Disordered" evidence="1">
    <location>
        <begin position="566"/>
        <end position="614"/>
    </location>
</feature>
<proteinExistence type="predicted"/>
<feature type="compositionally biased region" description="Polar residues" evidence="1">
    <location>
        <begin position="586"/>
        <end position="608"/>
    </location>
</feature>
<dbReference type="PANTHER" id="PTHR31949:SF3">
    <property type="entry name" value="RUN_FYVE DOMAIN PROTEIN"/>
    <property type="match status" value="1"/>
</dbReference>
<organism evidence="2 3">
    <name type="scientific">Saponaria officinalis</name>
    <name type="common">Common soapwort</name>
    <name type="synonym">Lychnis saponaria</name>
    <dbReference type="NCBI Taxonomy" id="3572"/>
    <lineage>
        <taxon>Eukaryota</taxon>
        <taxon>Viridiplantae</taxon>
        <taxon>Streptophyta</taxon>
        <taxon>Embryophyta</taxon>
        <taxon>Tracheophyta</taxon>
        <taxon>Spermatophyta</taxon>
        <taxon>Magnoliopsida</taxon>
        <taxon>eudicotyledons</taxon>
        <taxon>Gunneridae</taxon>
        <taxon>Pentapetalae</taxon>
        <taxon>Caryophyllales</taxon>
        <taxon>Caryophyllaceae</taxon>
        <taxon>Caryophylleae</taxon>
        <taxon>Saponaria</taxon>
    </lineage>
</organism>
<dbReference type="AlphaFoldDB" id="A0AAW1MZ15"/>
<dbReference type="GO" id="GO:0055028">
    <property type="term" value="C:cortical microtubule"/>
    <property type="evidence" value="ECO:0007669"/>
    <property type="project" value="TreeGrafter"/>
</dbReference>
<feature type="region of interest" description="Disordered" evidence="1">
    <location>
        <begin position="437"/>
        <end position="477"/>
    </location>
</feature>
<feature type="region of interest" description="Disordered" evidence="1">
    <location>
        <begin position="928"/>
        <end position="1013"/>
    </location>
</feature>